<sequence length="78" mass="8542">MLSVINGNGRSVPDPLHFSHLIEDACDIEAHLAEPERIEHLVAELSPIERGVIAARLLRDGIDEDTVISLMSTVKEDA</sequence>
<dbReference type="Proteomes" id="UP000321026">
    <property type="component" value="Unassembled WGS sequence"/>
</dbReference>
<evidence type="ECO:0000313" key="2">
    <source>
        <dbReference type="Proteomes" id="UP000321026"/>
    </source>
</evidence>
<accession>A0A5C7J3E4</accession>
<comment type="caution">
    <text evidence="1">The sequence shown here is derived from an EMBL/GenBank/DDBJ whole genome shotgun (WGS) entry which is preliminary data.</text>
</comment>
<protein>
    <submittedName>
        <fullName evidence="1">Uncharacterized protein</fullName>
    </submittedName>
</protein>
<organism evidence="1 2">
    <name type="scientific">Candidatus Dojkabacteria bacterium</name>
    <dbReference type="NCBI Taxonomy" id="2099670"/>
    <lineage>
        <taxon>Bacteria</taxon>
        <taxon>Candidatus Dojkabacteria</taxon>
    </lineage>
</organism>
<gene>
    <name evidence="1" type="ORF">E6Q11_06100</name>
</gene>
<name>A0A5C7J3E4_9BACT</name>
<evidence type="ECO:0000313" key="1">
    <source>
        <dbReference type="EMBL" id="TXG75899.1"/>
    </source>
</evidence>
<dbReference type="EMBL" id="SSDS01000095">
    <property type="protein sequence ID" value="TXG75899.1"/>
    <property type="molecule type" value="Genomic_DNA"/>
</dbReference>
<dbReference type="AlphaFoldDB" id="A0A5C7J3E4"/>
<proteinExistence type="predicted"/>
<reference evidence="1 2" key="1">
    <citation type="submission" date="2018-09" db="EMBL/GenBank/DDBJ databases">
        <title>Metagenome Assembled Genomes from an Advanced Water Purification Facility.</title>
        <authorList>
            <person name="Stamps B.W."/>
            <person name="Spear J.R."/>
        </authorList>
    </citation>
    <scope>NUCLEOTIDE SEQUENCE [LARGE SCALE GENOMIC DNA]</scope>
    <source>
        <strain evidence="1">Bin_63_2</strain>
    </source>
</reference>